<keyword evidence="1" id="KW-0812">Transmembrane</keyword>
<proteinExistence type="predicted"/>
<reference evidence="2" key="3">
    <citation type="submission" date="2025-09" db="UniProtKB">
        <authorList>
            <consortium name="Ensembl"/>
        </authorList>
    </citation>
    <scope>IDENTIFICATION</scope>
</reference>
<organism evidence="2 3">
    <name type="scientific">Ciona intestinalis</name>
    <name type="common">Transparent sea squirt</name>
    <name type="synonym">Ascidia intestinalis</name>
    <dbReference type="NCBI Taxonomy" id="7719"/>
    <lineage>
        <taxon>Eukaryota</taxon>
        <taxon>Metazoa</taxon>
        <taxon>Chordata</taxon>
        <taxon>Tunicata</taxon>
        <taxon>Ascidiacea</taxon>
        <taxon>Phlebobranchia</taxon>
        <taxon>Cionidae</taxon>
        <taxon>Ciona</taxon>
    </lineage>
</organism>
<evidence type="ECO:0000313" key="2">
    <source>
        <dbReference type="Ensembl" id="ENSCINP00000030835.1"/>
    </source>
</evidence>
<feature type="transmembrane region" description="Helical" evidence="1">
    <location>
        <begin position="21"/>
        <end position="38"/>
    </location>
</feature>
<name>H2XMF2_CIOIN</name>
<dbReference type="InParanoid" id="H2XMF2"/>
<keyword evidence="1" id="KW-1133">Transmembrane helix</keyword>
<reference evidence="3" key="1">
    <citation type="journal article" date="2002" name="Science">
        <title>The draft genome of Ciona intestinalis: insights into chordate and vertebrate origins.</title>
        <authorList>
            <person name="Dehal P."/>
            <person name="Satou Y."/>
            <person name="Campbell R.K."/>
            <person name="Chapman J."/>
            <person name="Degnan B."/>
            <person name="De Tomaso A."/>
            <person name="Davidson B."/>
            <person name="Di Gregorio A."/>
            <person name="Gelpke M."/>
            <person name="Goodstein D.M."/>
            <person name="Harafuji N."/>
            <person name="Hastings K.E."/>
            <person name="Ho I."/>
            <person name="Hotta K."/>
            <person name="Huang W."/>
            <person name="Kawashima T."/>
            <person name="Lemaire P."/>
            <person name="Martinez D."/>
            <person name="Meinertzhagen I.A."/>
            <person name="Necula S."/>
            <person name="Nonaka M."/>
            <person name="Putnam N."/>
            <person name="Rash S."/>
            <person name="Saiga H."/>
            <person name="Satake M."/>
            <person name="Terry A."/>
            <person name="Yamada L."/>
            <person name="Wang H.G."/>
            <person name="Awazu S."/>
            <person name="Azumi K."/>
            <person name="Boore J."/>
            <person name="Branno M."/>
            <person name="Chin-Bow S."/>
            <person name="DeSantis R."/>
            <person name="Doyle S."/>
            <person name="Francino P."/>
            <person name="Keys D.N."/>
            <person name="Haga S."/>
            <person name="Hayashi H."/>
            <person name="Hino K."/>
            <person name="Imai K.S."/>
            <person name="Inaba K."/>
            <person name="Kano S."/>
            <person name="Kobayashi K."/>
            <person name="Kobayashi M."/>
            <person name="Lee B.I."/>
            <person name="Makabe K.W."/>
            <person name="Manohar C."/>
            <person name="Matassi G."/>
            <person name="Medina M."/>
            <person name="Mochizuki Y."/>
            <person name="Mount S."/>
            <person name="Morishita T."/>
            <person name="Miura S."/>
            <person name="Nakayama A."/>
            <person name="Nishizaka S."/>
            <person name="Nomoto H."/>
            <person name="Ohta F."/>
            <person name="Oishi K."/>
            <person name="Rigoutsos I."/>
            <person name="Sano M."/>
            <person name="Sasaki A."/>
            <person name="Sasakura Y."/>
            <person name="Shoguchi E."/>
            <person name="Shin-i T."/>
            <person name="Spagnuolo A."/>
            <person name="Stainier D."/>
            <person name="Suzuki M.M."/>
            <person name="Tassy O."/>
            <person name="Takatori N."/>
            <person name="Tokuoka M."/>
            <person name="Yagi K."/>
            <person name="Yoshizaki F."/>
            <person name="Wada S."/>
            <person name="Zhang C."/>
            <person name="Hyatt P.D."/>
            <person name="Larimer F."/>
            <person name="Detter C."/>
            <person name="Doggett N."/>
            <person name="Glavina T."/>
            <person name="Hawkins T."/>
            <person name="Richardson P."/>
            <person name="Lucas S."/>
            <person name="Kohara Y."/>
            <person name="Levine M."/>
            <person name="Satoh N."/>
            <person name="Rokhsar D.S."/>
        </authorList>
    </citation>
    <scope>NUCLEOTIDE SEQUENCE [LARGE SCALE GENOMIC DNA]</scope>
</reference>
<evidence type="ECO:0000313" key="3">
    <source>
        <dbReference type="Proteomes" id="UP000008144"/>
    </source>
</evidence>
<dbReference type="Proteomes" id="UP000008144">
    <property type="component" value="Unassembled WGS sequence"/>
</dbReference>
<evidence type="ECO:0000256" key="1">
    <source>
        <dbReference type="SAM" id="Phobius"/>
    </source>
</evidence>
<accession>H2XMF2</accession>
<protein>
    <submittedName>
        <fullName evidence="2">Uncharacterized protein</fullName>
    </submittedName>
</protein>
<dbReference type="AlphaFoldDB" id="H2XMF2"/>
<keyword evidence="3" id="KW-1185">Reference proteome</keyword>
<dbReference type="HOGENOM" id="CLU_2921915_0_0_1"/>
<reference evidence="2" key="2">
    <citation type="submission" date="2025-08" db="UniProtKB">
        <authorList>
            <consortium name="Ensembl"/>
        </authorList>
    </citation>
    <scope>IDENTIFICATION</scope>
</reference>
<keyword evidence="1" id="KW-0472">Membrane</keyword>
<dbReference type="Ensembl" id="ENSCINT00000036491.1">
    <property type="protein sequence ID" value="ENSCINP00000030835.1"/>
    <property type="gene ID" value="ENSCING00000021907.1"/>
</dbReference>
<sequence length="61" mass="7374">MEKFKRYICSQKERSRQAKWIWLYSHTSLAILYFNEVFGQLHQAPQVELITCSRQSRTSHN</sequence>